<name>A0A939M999_9BRAD</name>
<dbReference type="KEGG" id="bban:J4G43_027835"/>
<dbReference type="EMBL" id="CP086136">
    <property type="protein sequence ID" value="UEM08582.1"/>
    <property type="molecule type" value="Genomic_DNA"/>
</dbReference>
<accession>A0A939M999</accession>
<protein>
    <submittedName>
        <fullName evidence="1">Uncharacterized protein</fullName>
    </submittedName>
</protein>
<reference evidence="2 3" key="2">
    <citation type="journal article" date="2022" name="Int. J. Syst. Evol. Microbiol.">
        <title>Strains of Bradyrhizobium barranii sp. nov. associated with legumes native to Canada are symbionts of soybeans and belong to different subspecies (subsp. barranii subsp. nov. and subsp. apii subsp. nov.) and symbiovars (sv. glycinearum and sv. septentrionale).</title>
        <authorList>
            <person name="Bromfield E.S.P."/>
            <person name="Cloutier S."/>
            <person name="Wasai-Hara S."/>
            <person name="Minamisawa K."/>
        </authorList>
    </citation>
    <scope>NUCLEOTIDE SEQUENCE [LARGE SCALE GENOMIC DNA]</scope>
    <source>
        <strain evidence="2 3">144S4</strain>
    </source>
</reference>
<dbReference type="Proteomes" id="UP000664702">
    <property type="component" value="Chromosome"/>
</dbReference>
<proteinExistence type="predicted"/>
<evidence type="ECO:0000313" key="3">
    <source>
        <dbReference type="Proteomes" id="UP000664702"/>
    </source>
</evidence>
<sequence length="195" mass="22255">MIDTDPIFLSIDWTPRDRPNDAKSDLFVKLTQGTIEESGTREFRSEIQDRKSAYVTIKRDPFQRTQILIRVNDKNLQVQIPARSRMKLVKNILSSMDPPGVSYGTGTVETSGNIGGPVCVRIPNDAQDKFIIPESFKIISYRDQRQRVTRNDRMTVSNEREVCAQIDVVFDTVFKSYAYMDIRGTAEVMMAVPNN</sequence>
<dbReference type="EMBL" id="JAGEMI010000001">
    <property type="protein sequence ID" value="MBO1864948.1"/>
    <property type="molecule type" value="Genomic_DNA"/>
</dbReference>
<organism evidence="1">
    <name type="scientific">Bradyrhizobium barranii subsp. barranii</name>
    <dbReference type="NCBI Taxonomy" id="2823807"/>
    <lineage>
        <taxon>Bacteria</taxon>
        <taxon>Pseudomonadati</taxon>
        <taxon>Pseudomonadota</taxon>
        <taxon>Alphaproteobacteria</taxon>
        <taxon>Hyphomicrobiales</taxon>
        <taxon>Nitrobacteraceae</taxon>
        <taxon>Bradyrhizobium</taxon>
        <taxon>Bradyrhizobium barranii</taxon>
    </lineage>
</organism>
<dbReference type="AlphaFoldDB" id="A0A939M999"/>
<evidence type="ECO:0000313" key="1">
    <source>
        <dbReference type="EMBL" id="MBO1864948.1"/>
    </source>
</evidence>
<reference evidence="1" key="1">
    <citation type="submission" date="2021-03" db="EMBL/GenBank/DDBJ databases">
        <title>Whole Genome Sequence of Bradyrhizobium sp. Strain 144S4.</title>
        <authorList>
            <person name="Bromfield E.S.P."/>
            <person name="Cloutier S."/>
        </authorList>
    </citation>
    <scope>NUCLEOTIDE SEQUENCE [LARGE SCALE GENOMIC DNA]</scope>
    <source>
        <strain evidence="1">144S4</strain>
    </source>
</reference>
<dbReference type="RefSeq" id="WP_208086917.1">
    <property type="nucleotide sequence ID" value="NZ_CP086136.1"/>
</dbReference>
<gene>
    <name evidence="2" type="ORF">J4G43_027835</name>
    <name evidence="1" type="ORF">J4G43_29825</name>
</gene>
<evidence type="ECO:0000313" key="2">
    <source>
        <dbReference type="EMBL" id="UEM08582.1"/>
    </source>
</evidence>